<feature type="non-terminal residue" evidence="3">
    <location>
        <position position="575"/>
    </location>
</feature>
<evidence type="ECO:0000313" key="3">
    <source>
        <dbReference type="EMBL" id="KPQ31143.1"/>
    </source>
</evidence>
<name>A0A0P7YN28_9CYAN</name>
<proteinExistence type="predicted"/>
<dbReference type="EMBL" id="LJZR01000123">
    <property type="protein sequence ID" value="KPQ31143.1"/>
    <property type="molecule type" value="Genomic_DNA"/>
</dbReference>
<feature type="region of interest" description="Disordered" evidence="1">
    <location>
        <begin position="27"/>
        <end position="47"/>
    </location>
</feature>
<reference evidence="3 4" key="1">
    <citation type="submission" date="2015-09" db="EMBL/GenBank/DDBJ databases">
        <title>Identification and resolution of microdiversity through metagenomic sequencing of parallel consortia.</title>
        <authorList>
            <person name="Nelson W.C."/>
            <person name="Romine M.F."/>
            <person name="Lindemann S.R."/>
        </authorList>
    </citation>
    <scope>NUCLEOTIDE SEQUENCE [LARGE SCALE GENOMIC DNA]</scope>
    <source>
        <strain evidence="3">Ana</strain>
    </source>
</reference>
<dbReference type="SUPFAM" id="SSF50969">
    <property type="entry name" value="YVTN repeat-like/Quinoprotein amine dehydrogenase"/>
    <property type="match status" value="1"/>
</dbReference>
<comment type="caution">
    <text evidence="3">The sequence shown here is derived from an EMBL/GenBank/DDBJ whole genome shotgun (WGS) entry which is preliminary data.</text>
</comment>
<evidence type="ECO:0000313" key="4">
    <source>
        <dbReference type="Proteomes" id="UP000050465"/>
    </source>
</evidence>
<accession>A0A0P7YN28</accession>
<evidence type="ECO:0000259" key="2">
    <source>
        <dbReference type="Pfam" id="PF22494"/>
    </source>
</evidence>
<dbReference type="Gene3D" id="2.130.10.10">
    <property type="entry name" value="YVTN repeat-like/Quinoprotein amine dehydrogenase"/>
    <property type="match status" value="1"/>
</dbReference>
<evidence type="ECO:0000256" key="1">
    <source>
        <dbReference type="SAM" id="MobiDB-lite"/>
    </source>
</evidence>
<dbReference type="InterPro" id="IPR055188">
    <property type="entry name" value="Choice_anch_I"/>
</dbReference>
<dbReference type="NCBIfam" id="NF038117">
    <property type="entry name" value="choice_anch_I"/>
    <property type="match status" value="1"/>
</dbReference>
<organism evidence="3 4">
    <name type="scientific">Phormidesmis priestleyi Ana</name>
    <dbReference type="NCBI Taxonomy" id="1666911"/>
    <lineage>
        <taxon>Bacteria</taxon>
        <taxon>Bacillati</taxon>
        <taxon>Cyanobacteriota</taxon>
        <taxon>Cyanophyceae</taxon>
        <taxon>Leptolyngbyales</taxon>
        <taxon>Leptolyngbyaceae</taxon>
        <taxon>Phormidesmis</taxon>
    </lineage>
</organism>
<feature type="domain" description="Choice-of-anchor I" evidence="2">
    <location>
        <begin position="63"/>
        <end position="538"/>
    </location>
</feature>
<feature type="region of interest" description="Disordered" evidence="1">
    <location>
        <begin position="423"/>
        <end position="451"/>
    </location>
</feature>
<dbReference type="STRING" id="1666911.HLUCCA11_24355"/>
<dbReference type="PANTHER" id="PTHR46928">
    <property type="entry name" value="MESENCHYME-SPECIFIC CELL SURFACE GLYCOPROTEIN"/>
    <property type="match status" value="1"/>
</dbReference>
<dbReference type="Proteomes" id="UP000050465">
    <property type="component" value="Unassembled WGS sequence"/>
</dbReference>
<sequence>MTFNLQFNQEDTTRELDSRIQNLTFRDDTVTDTDGPAEPSPVDPTPSLLVPLGTYETGVFDESAAEIVVHDPETQRLFVVNAQVPTVEVLDISDPSNPTKLFDIDPSAYGAGANSVAIANGLVAIAIENEVKTEPGSVVFFDIDGNFLNAVTAGALPDMVTFTPDGTKVLVANEGEPNDDYTVDPEGSISIIDLSGGIDNLTQANVTTADFTAFNDQQDELVASGVRIFGPNATVAQDVEPEYIAITSDSSTAYVALQENNALAKVDIPSGTVTDILPLGFKSYSENPLDASNRDDAINITTYPNLFGMYMPDAISLYEVDGEAYIVTANEGDARDYDGFSEEARVKDLMLDPIAFPNAAELQADEVLGRLNVTTTLGDANGDGLYEELYSYGARSFSIWDAEGSLVYDSGTEFEQITAELLPNDFNSNNDENGSFDARSDDKGPEPEGVAIGEIDGRTYAFIGLERIGGIMTYDVTNPTEAFFVDYVNNRDFAGDAAAGTAGDLGPEGIAFISAADSPNGKPLVAVGNEVSGTTTLFDASALLASSLPAPNEVIGTNDDDVLIGTADNDLMFGF</sequence>
<dbReference type="PANTHER" id="PTHR46928:SF1">
    <property type="entry name" value="MESENCHYME-SPECIFIC CELL SURFACE GLYCOPROTEIN"/>
    <property type="match status" value="1"/>
</dbReference>
<dbReference type="InterPro" id="IPR011044">
    <property type="entry name" value="Quino_amine_DH_bsu"/>
</dbReference>
<dbReference type="Pfam" id="PF22494">
    <property type="entry name" value="choice_anch_I"/>
    <property type="match status" value="1"/>
</dbReference>
<dbReference type="PATRIC" id="fig|1666911.3.peg.1863"/>
<dbReference type="InterPro" id="IPR052956">
    <property type="entry name" value="Mesenchyme-surface_protein"/>
</dbReference>
<gene>
    <name evidence="3" type="ORF">HLUCCA11_24355</name>
</gene>
<protein>
    <recommendedName>
        <fullName evidence="2">Choice-of-anchor I domain-containing protein</fullName>
    </recommendedName>
</protein>
<dbReference type="InterPro" id="IPR015943">
    <property type="entry name" value="WD40/YVTN_repeat-like_dom_sf"/>
</dbReference>
<dbReference type="AlphaFoldDB" id="A0A0P7YN28"/>